<organism evidence="1 2">
    <name type="scientific">Solihabitans fulvus</name>
    <dbReference type="NCBI Taxonomy" id="1892852"/>
    <lineage>
        <taxon>Bacteria</taxon>
        <taxon>Bacillati</taxon>
        <taxon>Actinomycetota</taxon>
        <taxon>Actinomycetes</taxon>
        <taxon>Pseudonocardiales</taxon>
        <taxon>Pseudonocardiaceae</taxon>
        <taxon>Solihabitans</taxon>
    </lineage>
</organism>
<comment type="caution">
    <text evidence="1">The sequence shown here is derived from an EMBL/GenBank/DDBJ whole genome shotgun (WGS) entry which is preliminary data.</text>
</comment>
<gene>
    <name evidence="1" type="ORF">F0L68_35590</name>
</gene>
<dbReference type="EMBL" id="VUOB01000075">
    <property type="protein sequence ID" value="KAA2252376.1"/>
    <property type="molecule type" value="Genomic_DNA"/>
</dbReference>
<proteinExistence type="predicted"/>
<protein>
    <submittedName>
        <fullName evidence="1">Uncharacterized protein</fullName>
    </submittedName>
</protein>
<reference evidence="1 2" key="2">
    <citation type="submission" date="2019-09" db="EMBL/GenBank/DDBJ databases">
        <authorList>
            <person name="Jin C."/>
        </authorList>
    </citation>
    <scope>NUCLEOTIDE SEQUENCE [LARGE SCALE GENOMIC DNA]</scope>
    <source>
        <strain evidence="1 2">AN110305</strain>
    </source>
</reference>
<accession>A0A5B2WPE2</accession>
<dbReference type="Proteomes" id="UP000323454">
    <property type="component" value="Unassembled WGS sequence"/>
</dbReference>
<keyword evidence="2" id="KW-1185">Reference proteome</keyword>
<evidence type="ECO:0000313" key="1">
    <source>
        <dbReference type="EMBL" id="KAA2252376.1"/>
    </source>
</evidence>
<evidence type="ECO:0000313" key="2">
    <source>
        <dbReference type="Proteomes" id="UP000323454"/>
    </source>
</evidence>
<name>A0A5B2WPE2_9PSEU</name>
<dbReference type="RefSeq" id="WP_149854300.1">
    <property type="nucleotide sequence ID" value="NZ_VUOB01000075.1"/>
</dbReference>
<reference evidence="1 2" key="1">
    <citation type="submission" date="2019-09" db="EMBL/GenBank/DDBJ databases">
        <title>Goodfellowia gen. nov., a new genus of the Pseudonocardineae related to Actinoalloteichus, containing Goodfellowia coeruleoviolacea gen. nov., comb. nov. gen. nov., comb. nov.</title>
        <authorList>
            <person name="Labeda D."/>
        </authorList>
    </citation>
    <scope>NUCLEOTIDE SEQUENCE [LARGE SCALE GENOMIC DNA]</scope>
    <source>
        <strain evidence="1 2">AN110305</strain>
    </source>
</reference>
<sequence>MNKNERNPALMGQAALVGRHLRYGGYVTYELPRGATAVGILAYGFNLSCEENRWCIKARDTSGHFAPGWYDLGREEFAEEAFRRLLTSVGLKIDPAAKTYARRRREAVRRLGVYLIPYVNWGVPQLYLAAHHIVFHDEHVPVIDMAGLERQRAMEGWDAKLAHAKMVLDLEYEVPGPGWYVTAFAVDRQSTVDLFR</sequence>
<dbReference type="AlphaFoldDB" id="A0A5B2WPE2"/>